<keyword evidence="3" id="KW-0812">Transmembrane</keyword>
<keyword evidence="3" id="KW-1133">Transmembrane helix</keyword>
<name>A0A1T4L425_9FIRM</name>
<feature type="repeat" description="NHL" evidence="2">
    <location>
        <begin position="177"/>
        <end position="221"/>
    </location>
</feature>
<protein>
    <submittedName>
        <fullName evidence="4">NHL repeat-containing protein</fullName>
    </submittedName>
</protein>
<dbReference type="AlphaFoldDB" id="A0A1T4L425"/>
<feature type="repeat" description="NHL" evidence="2">
    <location>
        <begin position="229"/>
        <end position="272"/>
    </location>
</feature>
<gene>
    <name evidence="4" type="ORF">SAMN02745118_01025</name>
</gene>
<keyword evidence="5" id="KW-1185">Reference proteome</keyword>
<feature type="repeat" description="NHL" evidence="2">
    <location>
        <begin position="130"/>
        <end position="173"/>
    </location>
</feature>
<evidence type="ECO:0000313" key="4">
    <source>
        <dbReference type="EMBL" id="SJZ49403.1"/>
    </source>
</evidence>
<dbReference type="PANTHER" id="PTHR24104">
    <property type="entry name" value="E3 UBIQUITIN-PROTEIN LIGASE NHLRC1-RELATED"/>
    <property type="match status" value="1"/>
</dbReference>
<dbReference type="InterPro" id="IPR050952">
    <property type="entry name" value="TRIM-NHL_E3_ligases"/>
</dbReference>
<dbReference type="Pfam" id="PF17170">
    <property type="entry name" value="DUF5128"/>
    <property type="match status" value="2"/>
</dbReference>
<dbReference type="Proteomes" id="UP000190625">
    <property type="component" value="Unassembled WGS sequence"/>
</dbReference>
<evidence type="ECO:0000256" key="1">
    <source>
        <dbReference type="ARBA" id="ARBA00022737"/>
    </source>
</evidence>
<dbReference type="PROSITE" id="PS51125">
    <property type="entry name" value="NHL"/>
    <property type="match status" value="5"/>
</dbReference>
<keyword evidence="3" id="KW-0472">Membrane</keyword>
<dbReference type="RefSeq" id="WP_078809518.1">
    <property type="nucleotide sequence ID" value="NZ_FUWM01000007.1"/>
</dbReference>
<dbReference type="InterPro" id="IPR011042">
    <property type="entry name" value="6-blade_b-propeller_TolB-like"/>
</dbReference>
<feature type="repeat" description="NHL" evidence="2">
    <location>
        <begin position="44"/>
        <end position="79"/>
    </location>
</feature>
<proteinExistence type="predicted"/>
<dbReference type="Gene3D" id="2.120.10.30">
    <property type="entry name" value="TolB, C-terminal domain"/>
    <property type="match status" value="3"/>
</dbReference>
<feature type="transmembrane region" description="Helical" evidence="3">
    <location>
        <begin position="12"/>
        <end position="30"/>
    </location>
</feature>
<sequence length="322" mass="36735">MFTYLSQKRVWILGLNVFIISILFSFAGLAEEIPVRHEFNIKMAGNEELNRPADVEVANNGEIFVLDTVNNQIVVYDHQGSFLRKFGDYGDDPGEFKTPLALAINNQDQIYVVDTENHRIQVLDKDGKYLFEFGEEGSAKGELERPIGITIGKQGLVYVTDLKNHRIQVFTQKGKFICQIGEYGRDEGQFKYPVGLITDPESNDLYVIDTLNFRVQMFEQENKNTWKFDETFGQAGNKEGSFARPKDIAIDNQGRIYITDSFLGLVQVLDDDGEFIFKIGGETKKPLFAQALGIFIDNRDNRLYVTDRGHNQIQVYKITDVE</sequence>
<dbReference type="SUPFAM" id="SSF101898">
    <property type="entry name" value="NHL repeat"/>
    <property type="match status" value="1"/>
</dbReference>
<dbReference type="InterPro" id="IPR001258">
    <property type="entry name" value="NHL_repeat"/>
</dbReference>
<dbReference type="CDD" id="cd05819">
    <property type="entry name" value="NHL"/>
    <property type="match status" value="1"/>
</dbReference>
<evidence type="ECO:0000256" key="2">
    <source>
        <dbReference type="PROSITE-ProRule" id="PRU00504"/>
    </source>
</evidence>
<feature type="repeat" description="NHL" evidence="2">
    <location>
        <begin position="83"/>
        <end position="126"/>
    </location>
</feature>
<dbReference type="Pfam" id="PF01436">
    <property type="entry name" value="NHL"/>
    <property type="match status" value="1"/>
</dbReference>
<keyword evidence="1" id="KW-0677">Repeat</keyword>
<reference evidence="5" key="1">
    <citation type="submission" date="2017-02" db="EMBL/GenBank/DDBJ databases">
        <authorList>
            <person name="Varghese N."/>
            <person name="Submissions S."/>
        </authorList>
    </citation>
    <scope>NUCLEOTIDE SEQUENCE [LARGE SCALE GENOMIC DNA]</scope>
    <source>
        <strain evidence="5">ATCC BAA-73</strain>
    </source>
</reference>
<dbReference type="OrthoDB" id="9799230at2"/>
<accession>A0A1T4L425</accession>
<evidence type="ECO:0000256" key="3">
    <source>
        <dbReference type="SAM" id="Phobius"/>
    </source>
</evidence>
<evidence type="ECO:0000313" key="5">
    <source>
        <dbReference type="Proteomes" id="UP000190625"/>
    </source>
</evidence>
<organism evidence="4 5">
    <name type="scientific">Selenihalanaerobacter shriftii</name>
    <dbReference type="NCBI Taxonomy" id="142842"/>
    <lineage>
        <taxon>Bacteria</taxon>
        <taxon>Bacillati</taxon>
        <taxon>Bacillota</taxon>
        <taxon>Clostridia</taxon>
        <taxon>Halanaerobiales</taxon>
        <taxon>Halobacteroidaceae</taxon>
        <taxon>Selenihalanaerobacter</taxon>
    </lineage>
</organism>
<dbReference type="STRING" id="142842.SAMN02745118_01025"/>
<dbReference type="PANTHER" id="PTHR24104:SF25">
    <property type="entry name" value="PROTEIN LIN-41"/>
    <property type="match status" value="1"/>
</dbReference>
<dbReference type="GO" id="GO:0008270">
    <property type="term" value="F:zinc ion binding"/>
    <property type="evidence" value="ECO:0007669"/>
    <property type="project" value="UniProtKB-KW"/>
</dbReference>
<dbReference type="EMBL" id="FUWM01000007">
    <property type="protein sequence ID" value="SJZ49403.1"/>
    <property type="molecule type" value="Genomic_DNA"/>
</dbReference>